<dbReference type="InterPro" id="IPR044808">
    <property type="entry name" value="ERF_plant"/>
</dbReference>
<dbReference type="PANTHER" id="PTHR31190">
    <property type="entry name" value="DNA-BINDING DOMAIN"/>
    <property type="match status" value="1"/>
</dbReference>
<evidence type="ECO:0000256" key="9">
    <source>
        <dbReference type="SAM" id="MobiDB-lite"/>
    </source>
</evidence>
<dbReference type="InterPro" id="IPR036955">
    <property type="entry name" value="AP2/ERF_dom_sf"/>
</dbReference>
<comment type="subcellular location">
    <subcellularLocation>
        <location evidence="1">Nucleus</location>
    </subcellularLocation>
</comment>
<evidence type="ECO:0000256" key="7">
    <source>
        <dbReference type="ARBA" id="ARBA00023242"/>
    </source>
</evidence>
<dbReference type="GO" id="GO:0009873">
    <property type="term" value="P:ethylene-activated signaling pathway"/>
    <property type="evidence" value="ECO:0007669"/>
    <property type="project" value="UniProtKB-KW"/>
</dbReference>
<feature type="compositionally biased region" description="Basic and acidic residues" evidence="9">
    <location>
        <begin position="251"/>
        <end position="262"/>
    </location>
</feature>
<feature type="region of interest" description="Disordered" evidence="9">
    <location>
        <begin position="103"/>
        <end position="127"/>
    </location>
</feature>
<evidence type="ECO:0000256" key="5">
    <source>
        <dbReference type="ARBA" id="ARBA00023159"/>
    </source>
</evidence>
<sequence>MATPFEGVSSVLELIKLHLLGEASPVGSFVSQSLSDSVGSQASSSGSSIAIPDPFSSDDFFDFTFDTDFFQFQANPEIIDLTTPKSLTSTSQSADGCFESEPKSSLVDLRAPQTKPNSSSFDFELGSPTNRKPALKISLPGKSKTEWIQFGNPNAQPEASLPVQENPIVEVKKHYRGVRQRPWGKYAAEIRDPNLRGSRVWLGTFDTAIDAARAYDRAAFKLRGSKAILNFPLEAGKSGTDASSGQRKRRREEDEAAKETVVVKKERWTESHQNTASSSCARDIPLTPSSWTSVWGCDVKGVFSIPPLSPLSPHPPLGFTQLMVV</sequence>
<feature type="domain" description="AP2/ERF" evidence="10">
    <location>
        <begin position="174"/>
        <end position="232"/>
    </location>
</feature>
<dbReference type="Gene3D" id="3.30.730.10">
    <property type="entry name" value="AP2/ERF domain"/>
    <property type="match status" value="1"/>
</dbReference>
<keyword evidence="6" id="KW-0804">Transcription</keyword>
<dbReference type="PROSITE" id="PS51032">
    <property type="entry name" value="AP2_ERF"/>
    <property type="match status" value="1"/>
</dbReference>
<keyword evidence="5" id="KW-0010">Activator</keyword>
<gene>
    <name evidence="11" type="ORF">FH972_012683</name>
</gene>
<evidence type="ECO:0000313" key="11">
    <source>
        <dbReference type="EMBL" id="KAE8055869.1"/>
    </source>
</evidence>
<feature type="region of interest" description="Disordered" evidence="9">
    <location>
        <begin position="235"/>
        <end position="262"/>
    </location>
</feature>
<dbReference type="GO" id="GO:0003700">
    <property type="term" value="F:DNA-binding transcription factor activity"/>
    <property type="evidence" value="ECO:0007669"/>
    <property type="project" value="InterPro"/>
</dbReference>
<accession>A0A5N6R4G3</accession>
<evidence type="ECO:0000256" key="3">
    <source>
        <dbReference type="ARBA" id="ARBA00023015"/>
    </source>
</evidence>
<dbReference type="FunFam" id="3.30.730.10:FF:000001">
    <property type="entry name" value="Ethylene-responsive transcription factor 2"/>
    <property type="match status" value="1"/>
</dbReference>
<dbReference type="InterPro" id="IPR001471">
    <property type="entry name" value="AP2/ERF_dom"/>
</dbReference>
<dbReference type="GO" id="GO:0005634">
    <property type="term" value="C:nucleus"/>
    <property type="evidence" value="ECO:0007669"/>
    <property type="project" value="UniProtKB-SubCell"/>
</dbReference>
<keyword evidence="3" id="KW-0805">Transcription regulation</keyword>
<keyword evidence="12" id="KW-1185">Reference proteome</keyword>
<dbReference type="OrthoDB" id="674504at2759"/>
<dbReference type="SUPFAM" id="SSF54171">
    <property type="entry name" value="DNA-binding domain"/>
    <property type="match status" value="1"/>
</dbReference>
<keyword evidence="4" id="KW-0238">DNA-binding</keyword>
<protein>
    <recommendedName>
        <fullName evidence="10">AP2/ERF domain-containing protein</fullName>
    </recommendedName>
</protein>
<name>A0A5N6R4G3_9ROSI</name>
<proteinExistence type="inferred from homology"/>
<dbReference type="PANTHER" id="PTHR31190:SF499">
    <property type="entry name" value="ETHYLENE-RESPONSIVE TRANSCRIPTION FACTOR ERF105"/>
    <property type="match status" value="1"/>
</dbReference>
<evidence type="ECO:0000313" key="12">
    <source>
        <dbReference type="Proteomes" id="UP000327013"/>
    </source>
</evidence>
<keyword evidence="7" id="KW-0539">Nucleus</keyword>
<dbReference type="Pfam" id="PF00847">
    <property type="entry name" value="AP2"/>
    <property type="match status" value="1"/>
</dbReference>
<evidence type="ECO:0000256" key="2">
    <source>
        <dbReference type="ARBA" id="ARBA00022745"/>
    </source>
</evidence>
<evidence type="ECO:0000256" key="6">
    <source>
        <dbReference type="ARBA" id="ARBA00023163"/>
    </source>
</evidence>
<keyword evidence="2" id="KW-0936">Ethylene signaling pathway</keyword>
<dbReference type="InterPro" id="IPR016177">
    <property type="entry name" value="DNA-bd_dom_sf"/>
</dbReference>
<organism evidence="11 12">
    <name type="scientific">Carpinus fangiana</name>
    <dbReference type="NCBI Taxonomy" id="176857"/>
    <lineage>
        <taxon>Eukaryota</taxon>
        <taxon>Viridiplantae</taxon>
        <taxon>Streptophyta</taxon>
        <taxon>Embryophyta</taxon>
        <taxon>Tracheophyta</taxon>
        <taxon>Spermatophyta</taxon>
        <taxon>Magnoliopsida</taxon>
        <taxon>eudicotyledons</taxon>
        <taxon>Gunneridae</taxon>
        <taxon>Pentapetalae</taxon>
        <taxon>rosids</taxon>
        <taxon>fabids</taxon>
        <taxon>Fagales</taxon>
        <taxon>Betulaceae</taxon>
        <taxon>Carpinus</taxon>
    </lineage>
</organism>
<dbReference type="CDD" id="cd00018">
    <property type="entry name" value="AP2"/>
    <property type="match status" value="1"/>
</dbReference>
<dbReference type="Proteomes" id="UP000327013">
    <property type="component" value="Chromosome 5"/>
</dbReference>
<dbReference type="AlphaFoldDB" id="A0A5N6R4G3"/>
<reference evidence="11 12" key="1">
    <citation type="submission" date="2019-06" db="EMBL/GenBank/DDBJ databases">
        <title>A chromosomal-level reference genome of Carpinus fangiana (Coryloideae, Betulaceae).</title>
        <authorList>
            <person name="Yang X."/>
            <person name="Wang Z."/>
            <person name="Zhang L."/>
            <person name="Hao G."/>
            <person name="Liu J."/>
            <person name="Yang Y."/>
        </authorList>
    </citation>
    <scope>NUCLEOTIDE SEQUENCE [LARGE SCALE GENOMIC DNA]</scope>
    <source>
        <strain evidence="11">Cfa_2016G</strain>
        <tissue evidence="11">Leaf</tissue>
    </source>
</reference>
<evidence type="ECO:0000259" key="10">
    <source>
        <dbReference type="PROSITE" id="PS51032"/>
    </source>
</evidence>
<evidence type="ECO:0000256" key="1">
    <source>
        <dbReference type="ARBA" id="ARBA00004123"/>
    </source>
</evidence>
<evidence type="ECO:0000256" key="4">
    <source>
        <dbReference type="ARBA" id="ARBA00023125"/>
    </source>
</evidence>
<dbReference type="GO" id="GO:0000976">
    <property type="term" value="F:transcription cis-regulatory region binding"/>
    <property type="evidence" value="ECO:0007669"/>
    <property type="project" value="UniProtKB-ARBA"/>
</dbReference>
<comment type="similarity">
    <text evidence="8">Belongs to the AP2/ERF transcription factor family. ERF subfamily.</text>
</comment>
<dbReference type="GO" id="GO:0006950">
    <property type="term" value="P:response to stress"/>
    <property type="evidence" value="ECO:0007669"/>
    <property type="project" value="UniProtKB-ARBA"/>
</dbReference>
<evidence type="ECO:0000256" key="8">
    <source>
        <dbReference type="ARBA" id="ARBA00024343"/>
    </source>
</evidence>
<dbReference type="EMBL" id="CM017325">
    <property type="protein sequence ID" value="KAE8055869.1"/>
    <property type="molecule type" value="Genomic_DNA"/>
</dbReference>
<dbReference type="SMART" id="SM00380">
    <property type="entry name" value="AP2"/>
    <property type="match status" value="1"/>
</dbReference>
<dbReference type="PRINTS" id="PR00367">
    <property type="entry name" value="ETHRSPELEMNT"/>
</dbReference>